<dbReference type="PANTHER" id="PTHR30537">
    <property type="entry name" value="HTH-TYPE TRANSCRIPTIONAL REGULATOR"/>
    <property type="match status" value="1"/>
</dbReference>
<dbReference type="PROSITE" id="PS50931">
    <property type="entry name" value="HTH_LYSR"/>
    <property type="match status" value="1"/>
</dbReference>
<comment type="similarity">
    <text evidence="1">Belongs to the LysR transcriptional regulatory family.</text>
</comment>
<name>A0ABW0JVT6_9GAMM</name>
<keyword evidence="3" id="KW-0238">DNA-binding</keyword>
<reference evidence="7" key="1">
    <citation type="journal article" date="2019" name="Int. J. Syst. Evol. Microbiol.">
        <title>The Global Catalogue of Microorganisms (GCM) 10K type strain sequencing project: providing services to taxonomists for standard genome sequencing and annotation.</title>
        <authorList>
            <consortium name="The Broad Institute Genomics Platform"/>
            <consortium name="The Broad Institute Genome Sequencing Center for Infectious Disease"/>
            <person name="Wu L."/>
            <person name="Ma J."/>
        </authorList>
    </citation>
    <scope>NUCLEOTIDE SEQUENCE [LARGE SCALE GENOMIC DNA]</scope>
    <source>
        <strain evidence="7">KACC 12822</strain>
    </source>
</reference>
<evidence type="ECO:0000313" key="6">
    <source>
        <dbReference type="EMBL" id="MFC5440212.1"/>
    </source>
</evidence>
<evidence type="ECO:0000313" key="7">
    <source>
        <dbReference type="Proteomes" id="UP001596018"/>
    </source>
</evidence>
<dbReference type="SUPFAM" id="SSF46785">
    <property type="entry name" value="Winged helix' DNA-binding domain"/>
    <property type="match status" value="1"/>
</dbReference>
<dbReference type="RefSeq" id="WP_377340049.1">
    <property type="nucleotide sequence ID" value="NZ_JALBWS010000012.1"/>
</dbReference>
<dbReference type="Gene3D" id="3.40.190.290">
    <property type="match status" value="1"/>
</dbReference>
<sequence length="300" mass="33344">MNKLDAMRIFLRVAEMASFTRAAESLAMPKASASMAVQQLESLLGTRLLHRTTRKVSLTHDGQAFYERSRDLLGDMDELQSMFQQGGQSLRGRLRVDMSTGMACNIVIRRLPEFLQAHPSIELELSSTDRVVDLVREGFDCVLRAGPLAENNLVARPLGNLRVINCASPDYLRRHGTPQTLEDLSAHRLIHYASTLGNKPAGWEYPTATGYACLPMEGVLTVNNTEAYTTACLAGLGLIQSPIASLQPWIEQGQLVEVLPQFPAEPLPLSILYANRRNLPSRVREFMGWLEGLLAPYLRL</sequence>
<dbReference type="InterPro" id="IPR000847">
    <property type="entry name" value="LysR_HTH_N"/>
</dbReference>
<gene>
    <name evidence="6" type="ORF">ACFPK0_09335</name>
</gene>
<keyword evidence="2" id="KW-0805">Transcription regulation</keyword>
<dbReference type="InterPro" id="IPR058163">
    <property type="entry name" value="LysR-type_TF_proteobact-type"/>
</dbReference>
<evidence type="ECO:0000256" key="4">
    <source>
        <dbReference type="ARBA" id="ARBA00023163"/>
    </source>
</evidence>
<evidence type="ECO:0000256" key="1">
    <source>
        <dbReference type="ARBA" id="ARBA00009437"/>
    </source>
</evidence>
<dbReference type="SUPFAM" id="SSF53850">
    <property type="entry name" value="Periplasmic binding protein-like II"/>
    <property type="match status" value="1"/>
</dbReference>
<proteinExistence type="inferred from homology"/>
<dbReference type="PANTHER" id="PTHR30537:SF72">
    <property type="entry name" value="LYSR FAMILY TRANSCRIPTIONAL REGULATOR"/>
    <property type="match status" value="1"/>
</dbReference>
<organism evidence="6 7">
    <name type="scientific">Rhodanobacter ginsenosidimutans</name>
    <dbReference type="NCBI Taxonomy" id="490571"/>
    <lineage>
        <taxon>Bacteria</taxon>
        <taxon>Pseudomonadati</taxon>
        <taxon>Pseudomonadota</taxon>
        <taxon>Gammaproteobacteria</taxon>
        <taxon>Lysobacterales</taxon>
        <taxon>Rhodanobacteraceae</taxon>
        <taxon>Rhodanobacter</taxon>
    </lineage>
</organism>
<dbReference type="InterPro" id="IPR005119">
    <property type="entry name" value="LysR_subst-bd"/>
</dbReference>
<evidence type="ECO:0000256" key="2">
    <source>
        <dbReference type="ARBA" id="ARBA00023015"/>
    </source>
</evidence>
<dbReference type="CDD" id="cd08472">
    <property type="entry name" value="PBP2_CrgA_like_3"/>
    <property type="match status" value="1"/>
</dbReference>
<keyword evidence="4" id="KW-0804">Transcription</keyword>
<feature type="domain" description="HTH lysR-type" evidence="5">
    <location>
        <begin position="1"/>
        <end position="59"/>
    </location>
</feature>
<dbReference type="Proteomes" id="UP001596018">
    <property type="component" value="Unassembled WGS sequence"/>
</dbReference>
<evidence type="ECO:0000256" key="3">
    <source>
        <dbReference type="ARBA" id="ARBA00023125"/>
    </source>
</evidence>
<evidence type="ECO:0000259" key="5">
    <source>
        <dbReference type="PROSITE" id="PS50931"/>
    </source>
</evidence>
<dbReference type="Gene3D" id="1.10.10.10">
    <property type="entry name" value="Winged helix-like DNA-binding domain superfamily/Winged helix DNA-binding domain"/>
    <property type="match status" value="1"/>
</dbReference>
<dbReference type="EMBL" id="JBHSMM010000001">
    <property type="protein sequence ID" value="MFC5440212.1"/>
    <property type="molecule type" value="Genomic_DNA"/>
</dbReference>
<dbReference type="Pfam" id="PF03466">
    <property type="entry name" value="LysR_substrate"/>
    <property type="match status" value="1"/>
</dbReference>
<keyword evidence="7" id="KW-1185">Reference proteome</keyword>
<protein>
    <submittedName>
        <fullName evidence="6">LysR family transcriptional regulator</fullName>
    </submittedName>
</protein>
<accession>A0ABW0JVT6</accession>
<dbReference type="Pfam" id="PF00126">
    <property type="entry name" value="HTH_1"/>
    <property type="match status" value="1"/>
</dbReference>
<comment type="caution">
    <text evidence="6">The sequence shown here is derived from an EMBL/GenBank/DDBJ whole genome shotgun (WGS) entry which is preliminary data.</text>
</comment>
<dbReference type="InterPro" id="IPR036390">
    <property type="entry name" value="WH_DNA-bd_sf"/>
</dbReference>
<dbReference type="InterPro" id="IPR036388">
    <property type="entry name" value="WH-like_DNA-bd_sf"/>
</dbReference>